<dbReference type="Pfam" id="PF14748">
    <property type="entry name" value="P5CR_dimer"/>
    <property type="match status" value="1"/>
</dbReference>
<dbReference type="GO" id="GO:0005524">
    <property type="term" value="F:ATP binding"/>
    <property type="evidence" value="ECO:0007669"/>
    <property type="project" value="UniProtKB-UniRule"/>
</dbReference>
<dbReference type="HAMAP" id="MF_01925">
    <property type="entry name" value="P5C_reductase"/>
    <property type="match status" value="1"/>
</dbReference>
<dbReference type="CDD" id="cd00299">
    <property type="entry name" value="GST_C_family"/>
    <property type="match status" value="1"/>
</dbReference>
<dbReference type="InterPro" id="IPR011009">
    <property type="entry name" value="Kinase-like_dom_sf"/>
</dbReference>
<dbReference type="InterPro" id="IPR050983">
    <property type="entry name" value="GST_Omega/HSP26"/>
</dbReference>
<dbReference type="Gene3D" id="3.40.50.720">
    <property type="entry name" value="NAD(P)-binding Rossmann-like Domain"/>
    <property type="match status" value="1"/>
</dbReference>
<dbReference type="PROSITE" id="PS50404">
    <property type="entry name" value="GST_NTER"/>
    <property type="match status" value="1"/>
</dbReference>
<keyword evidence="10" id="KW-1185">Reference proteome</keyword>
<dbReference type="GO" id="GO:0004735">
    <property type="term" value="F:pyrroline-5-carboxylate reductase activity"/>
    <property type="evidence" value="ECO:0007669"/>
    <property type="project" value="InterPro"/>
</dbReference>
<proteinExistence type="inferred from homology"/>
<evidence type="ECO:0000256" key="4">
    <source>
        <dbReference type="ARBA" id="ARBA00023002"/>
    </source>
</evidence>
<keyword evidence="3" id="KW-0521">NADP</keyword>
<dbReference type="AlphaFoldDB" id="A0A4U6XKS2"/>
<dbReference type="SUPFAM" id="SSF51735">
    <property type="entry name" value="NAD(P)-binding Rossmann-fold domains"/>
    <property type="match status" value="1"/>
</dbReference>
<evidence type="ECO:0000259" key="8">
    <source>
        <dbReference type="PROSITE" id="PS50405"/>
    </source>
</evidence>
<evidence type="ECO:0000256" key="5">
    <source>
        <dbReference type="PROSITE-ProRule" id="PRU10141"/>
    </source>
</evidence>
<dbReference type="InterPro" id="IPR008927">
    <property type="entry name" value="6-PGluconate_DH-like_C_sf"/>
</dbReference>
<sequence length="977" mass="107394">MANVDTSIGARTTGAAARFAAEHSEEHPLKLYGGWFCPFVQRSWIVLHEKRIPHQYVEINPYKKDPEFLKMNPRGLVPTLAVPVDVKGNEQRPLYDSTVVSEYLNEAYSGNNYGPHLLPEAPYDRARCGLWMDHVNSRIVPGFYKFIQHTPEKEYSIEQARDEFLGDIKTFTKEMDPEGPWFLGKTFSLVDVMLAPWAMRLFLFDHYKPGGLGIPTESENEDDEKTWKRWRQWYDAIRERQSVKSTLSDNDAYIEVYKRYAEDKTNSKVGQATRSAGPRVTEAFATHRQRPADGLPTVLVGFAQVQGTSDDVSFSQLRMKVWKCSTWGSVSKCVAYDRNIGIPILKALLDNAESADNDLPITRFIACVRSESSETCLKERFAAAGDKLVVSRGDNAAALQKSDVVVLGVDPGDVEAVLSQPGTREALGEKLLISVAAGWTRGRLETTLYGSETTSENAAGRAWVVRTLPNIAAMVSQSLTAIEISEPAVPARYLDLTEAIFDRIGKTVQIAPRLMNATTALGGSTPAFFAVICDALIDAAVAVGVPRNLAHTMTFQSMLGTATLMQNGLHPALLKDQGTSPEGCTIGGLMVLEEGAKAQASVVKQCAVAGKEPPPYMLSELIGKGSYGCVYKATGLALGQAVAVKIISIEEGDTLEPVAADTLSDILKEVNTLKLLRSSGAKNINAVINTLLVGHLLVSAYKAWEAQGGSRQSLFSAGGAQGSRYYPSSLIPNDEWDFNDDGDFDQLGIDSPADAQAVYEAYGLSIDFPQARPLQPDRRRRRRRGPPSMKEFKPPLEKLFDPHTISNYGDNARTAYTRPAPSDLSLRDDSEHLDVRESLIDLDISFAGGEPVRVGVTGSDTIRVRPRSTDATDMNRRTQDWTFPAIMPASADLDMPHSESRMRFADLADLDTIKAAPPSGRGDLVHRRTQDWVFPGFAPPADLQKPYFEPEEDRTLHDLNRMSALSLIDLDAGMAPI</sequence>
<dbReference type="SFLD" id="SFLDS00019">
    <property type="entry name" value="Glutathione_Transferase_(cytos"/>
    <property type="match status" value="1"/>
</dbReference>
<dbReference type="InterPro" id="IPR004045">
    <property type="entry name" value="Glutathione_S-Trfase_N"/>
</dbReference>
<dbReference type="InterPro" id="IPR036249">
    <property type="entry name" value="Thioredoxin-like_sf"/>
</dbReference>
<dbReference type="STRING" id="1306861.A0A4U6XKS2"/>
<evidence type="ECO:0000256" key="2">
    <source>
        <dbReference type="ARBA" id="ARBA00007409"/>
    </source>
</evidence>
<dbReference type="EMBL" id="PJEX01000075">
    <property type="protein sequence ID" value="TKW56211.1"/>
    <property type="molecule type" value="Genomic_DNA"/>
</dbReference>
<dbReference type="InterPro" id="IPR036291">
    <property type="entry name" value="NAD(P)-bd_dom_sf"/>
</dbReference>
<dbReference type="SUPFAM" id="SSF56112">
    <property type="entry name" value="Protein kinase-like (PK-like)"/>
    <property type="match status" value="1"/>
</dbReference>
<dbReference type="Gene3D" id="3.30.200.20">
    <property type="entry name" value="Phosphorylase Kinase, domain 1"/>
    <property type="match status" value="1"/>
</dbReference>
<evidence type="ECO:0000313" key="9">
    <source>
        <dbReference type="EMBL" id="TKW56211.1"/>
    </source>
</evidence>
<feature type="binding site" evidence="5">
    <location>
        <position position="645"/>
    </location>
    <ligand>
        <name>ATP</name>
        <dbReference type="ChEBI" id="CHEBI:30616"/>
    </ligand>
</feature>
<dbReference type="Gene3D" id="3.40.30.10">
    <property type="entry name" value="Glutaredoxin"/>
    <property type="match status" value="1"/>
</dbReference>
<evidence type="ECO:0000256" key="3">
    <source>
        <dbReference type="ARBA" id="ARBA00022857"/>
    </source>
</evidence>
<feature type="domain" description="GST C-terminal" evidence="8">
    <location>
        <begin position="121"/>
        <end position="267"/>
    </location>
</feature>
<keyword evidence="4" id="KW-0560">Oxidoreductase</keyword>
<evidence type="ECO:0000256" key="1">
    <source>
        <dbReference type="ARBA" id="ARBA00005525"/>
    </source>
</evidence>
<dbReference type="SFLD" id="SFLDG00358">
    <property type="entry name" value="Main_(cytGST)"/>
    <property type="match status" value="1"/>
</dbReference>
<dbReference type="SUPFAM" id="SSF47616">
    <property type="entry name" value="GST C-terminal domain-like"/>
    <property type="match status" value="1"/>
</dbReference>
<dbReference type="InterPro" id="IPR036282">
    <property type="entry name" value="Glutathione-S-Trfase_C_sf"/>
</dbReference>
<dbReference type="PROSITE" id="PS00107">
    <property type="entry name" value="PROTEIN_KINASE_ATP"/>
    <property type="match status" value="1"/>
</dbReference>
<evidence type="ECO:0000259" key="7">
    <source>
        <dbReference type="PROSITE" id="PS50404"/>
    </source>
</evidence>
<dbReference type="InterPro" id="IPR000304">
    <property type="entry name" value="Pyrroline-COOH_reductase"/>
</dbReference>
<keyword evidence="5" id="KW-0547">Nucleotide-binding</keyword>
<dbReference type="PANTHER" id="PTHR43968">
    <property type="match status" value="1"/>
</dbReference>
<name>A0A4U6XKS2_9PEZI</name>
<dbReference type="PROSITE" id="PS50405">
    <property type="entry name" value="GST_CTER"/>
    <property type="match status" value="1"/>
</dbReference>
<organism evidence="9 10">
    <name type="scientific">Colletotrichum tanaceti</name>
    <dbReference type="NCBI Taxonomy" id="1306861"/>
    <lineage>
        <taxon>Eukaryota</taxon>
        <taxon>Fungi</taxon>
        <taxon>Dikarya</taxon>
        <taxon>Ascomycota</taxon>
        <taxon>Pezizomycotina</taxon>
        <taxon>Sordariomycetes</taxon>
        <taxon>Hypocreomycetidae</taxon>
        <taxon>Glomerellales</taxon>
        <taxon>Glomerellaceae</taxon>
        <taxon>Colletotrichum</taxon>
        <taxon>Colletotrichum destructivum species complex</taxon>
    </lineage>
</organism>
<comment type="caution">
    <text evidence="9">The sequence shown here is derived from an EMBL/GenBank/DDBJ whole genome shotgun (WGS) entry which is preliminary data.</text>
</comment>
<accession>A0A4U6XKS2</accession>
<evidence type="ECO:0000313" key="10">
    <source>
        <dbReference type="Proteomes" id="UP000310108"/>
    </source>
</evidence>
<dbReference type="Gene3D" id="1.10.3730.10">
    <property type="entry name" value="ProC C-terminal domain-like"/>
    <property type="match status" value="1"/>
</dbReference>
<dbReference type="InterPro" id="IPR017441">
    <property type="entry name" value="Protein_kinase_ATP_BS"/>
</dbReference>
<dbReference type="SUPFAM" id="SSF52833">
    <property type="entry name" value="Thioredoxin-like"/>
    <property type="match status" value="1"/>
</dbReference>
<dbReference type="Gene3D" id="1.20.1050.10">
    <property type="match status" value="1"/>
</dbReference>
<dbReference type="FunFam" id="1.10.3730.10:FF:000001">
    <property type="entry name" value="Pyrroline-5-carboxylate reductase"/>
    <property type="match status" value="1"/>
</dbReference>
<dbReference type="PANTHER" id="PTHR43968:SF13">
    <property type="entry name" value="GLUTATHIONE TRANSFERASE OMEGA-1"/>
    <property type="match status" value="1"/>
</dbReference>
<comment type="similarity">
    <text evidence="2">Belongs to the GST superfamily.</text>
</comment>
<dbReference type="SUPFAM" id="SSF48179">
    <property type="entry name" value="6-phosphogluconate dehydrogenase C-terminal domain-like"/>
    <property type="match status" value="1"/>
</dbReference>
<keyword evidence="5" id="KW-0067">ATP-binding</keyword>
<feature type="domain" description="GST N-terminal" evidence="7">
    <location>
        <begin position="27"/>
        <end position="112"/>
    </location>
</feature>
<comment type="similarity">
    <text evidence="1">Belongs to the pyrroline-5-carboxylate reductase family.</text>
</comment>
<dbReference type="Pfam" id="PF03807">
    <property type="entry name" value="F420_oxidored"/>
    <property type="match status" value="1"/>
</dbReference>
<dbReference type="InterPro" id="IPR010987">
    <property type="entry name" value="Glutathione-S-Trfase_C-like"/>
</dbReference>
<dbReference type="InterPro" id="IPR028939">
    <property type="entry name" value="P5C_Rdtase_cat_N"/>
</dbReference>
<dbReference type="InterPro" id="IPR040079">
    <property type="entry name" value="Glutathione_S-Trfase"/>
</dbReference>
<dbReference type="Pfam" id="PF13410">
    <property type="entry name" value="GST_C_2"/>
    <property type="match status" value="1"/>
</dbReference>
<dbReference type="Pfam" id="PF13417">
    <property type="entry name" value="GST_N_3"/>
    <property type="match status" value="1"/>
</dbReference>
<dbReference type="GO" id="GO:0005737">
    <property type="term" value="C:cytoplasm"/>
    <property type="evidence" value="ECO:0007669"/>
    <property type="project" value="TreeGrafter"/>
</dbReference>
<feature type="region of interest" description="Disordered" evidence="6">
    <location>
        <begin position="770"/>
        <end position="795"/>
    </location>
</feature>
<reference evidence="9 10" key="1">
    <citation type="journal article" date="2019" name="PLoS ONE">
        <title>Comparative genome analysis indicates high evolutionary potential of pathogenicity genes in Colletotrichum tanaceti.</title>
        <authorList>
            <person name="Lelwala R.V."/>
            <person name="Korhonen P.K."/>
            <person name="Young N.D."/>
            <person name="Scott J.B."/>
            <person name="Ades P.A."/>
            <person name="Gasser R.B."/>
            <person name="Taylor P.W.J."/>
        </authorList>
    </citation>
    <scope>NUCLEOTIDE SEQUENCE [LARGE SCALE GENOMIC DNA]</scope>
    <source>
        <strain evidence="9">BRIP57314</strain>
    </source>
</reference>
<protein>
    <submittedName>
        <fullName evidence="9">Pyrroline-5-carboxylate reductase</fullName>
    </submittedName>
</protein>
<gene>
    <name evidence="9" type="primary">P5CR</name>
    <name evidence="9" type="ORF">CTA1_6212</name>
</gene>
<evidence type="ECO:0000256" key="6">
    <source>
        <dbReference type="SAM" id="MobiDB-lite"/>
    </source>
</evidence>
<dbReference type="CDD" id="cd00570">
    <property type="entry name" value="GST_N_family"/>
    <property type="match status" value="1"/>
</dbReference>
<dbReference type="Proteomes" id="UP000310108">
    <property type="component" value="Unassembled WGS sequence"/>
</dbReference>
<dbReference type="InterPro" id="IPR029036">
    <property type="entry name" value="P5CR_dimer"/>
</dbReference>